<keyword evidence="2" id="KW-1185">Reference proteome</keyword>
<dbReference type="RefSeq" id="WP_200464365.1">
    <property type="nucleotide sequence ID" value="NZ_JAENRR010000012.1"/>
</dbReference>
<proteinExistence type="predicted"/>
<organism evidence="1 2">
    <name type="scientific">Carboxylicivirga marina</name>
    <dbReference type="NCBI Taxonomy" id="2800988"/>
    <lineage>
        <taxon>Bacteria</taxon>
        <taxon>Pseudomonadati</taxon>
        <taxon>Bacteroidota</taxon>
        <taxon>Bacteroidia</taxon>
        <taxon>Marinilabiliales</taxon>
        <taxon>Marinilabiliaceae</taxon>
        <taxon>Carboxylicivirga</taxon>
    </lineage>
</organism>
<dbReference type="Proteomes" id="UP000605676">
    <property type="component" value="Unassembled WGS sequence"/>
</dbReference>
<protein>
    <submittedName>
        <fullName evidence="1">Uncharacterized protein</fullName>
    </submittedName>
</protein>
<accession>A0ABS1HHP0</accession>
<comment type="caution">
    <text evidence="1">The sequence shown here is derived from an EMBL/GenBank/DDBJ whole genome shotgun (WGS) entry which is preliminary data.</text>
</comment>
<reference evidence="1 2" key="1">
    <citation type="submission" date="2021-01" db="EMBL/GenBank/DDBJ databases">
        <title>Carboxyliciviraga sp.nov., isolated from coastal sediments.</title>
        <authorList>
            <person name="Lu D."/>
            <person name="Zhang T."/>
        </authorList>
    </citation>
    <scope>NUCLEOTIDE SEQUENCE [LARGE SCALE GENOMIC DNA]</scope>
    <source>
        <strain evidence="1 2">N1Y132</strain>
    </source>
</reference>
<dbReference type="EMBL" id="JAENRR010000012">
    <property type="protein sequence ID" value="MBK3517136.1"/>
    <property type="molecule type" value="Genomic_DNA"/>
</dbReference>
<evidence type="ECO:0000313" key="1">
    <source>
        <dbReference type="EMBL" id="MBK3517136.1"/>
    </source>
</evidence>
<evidence type="ECO:0000313" key="2">
    <source>
        <dbReference type="Proteomes" id="UP000605676"/>
    </source>
</evidence>
<sequence length="243" mass="27800">MNPSIILKCEQIIRDLANDIAARINDKPFVSEITKKLKFENANDWSVLCSLMDVLSDTELAKENFLKFGIGGPTKIQDYGEQYLRLYGITNAIYLQKSAVLSFIELIKLPNKTKEKNRINSCKLIEFRNIVGAHTVDFLDDGVINPHQFQRALIDNGSISVSDSNNTFKEYNLKELFEEFNNIIEDILIRSTEKFIKTVLKQNGGEKKKKLIDKIEALKTIQEGGIVIWPDNEEELFIAKIKK</sequence>
<gene>
    <name evidence="1" type="ORF">JIV24_07255</name>
</gene>
<name>A0ABS1HHP0_9BACT</name>